<accession>A0A6A4VXN8</accession>
<evidence type="ECO:0000313" key="2">
    <source>
        <dbReference type="EMBL" id="KAF0294628.1"/>
    </source>
</evidence>
<reference evidence="2 3" key="1">
    <citation type="submission" date="2019-07" db="EMBL/GenBank/DDBJ databases">
        <title>Draft genome assembly of a fouling barnacle, Amphibalanus amphitrite (Darwin, 1854): The first reference genome for Thecostraca.</title>
        <authorList>
            <person name="Kim W."/>
        </authorList>
    </citation>
    <scope>NUCLEOTIDE SEQUENCE [LARGE SCALE GENOMIC DNA]</scope>
    <source>
        <strain evidence="2">SNU_AA5</strain>
        <tissue evidence="2">Soma without cirri and trophi</tissue>
    </source>
</reference>
<dbReference type="Proteomes" id="UP000440578">
    <property type="component" value="Unassembled WGS sequence"/>
</dbReference>
<name>A0A6A4VXN8_AMPAM</name>
<dbReference type="EMBL" id="VIIS01001673">
    <property type="protein sequence ID" value="KAF0294628.1"/>
    <property type="molecule type" value="Genomic_DNA"/>
</dbReference>
<comment type="caution">
    <text evidence="2">The sequence shown here is derived from an EMBL/GenBank/DDBJ whole genome shotgun (WGS) entry which is preliminary data.</text>
</comment>
<feature type="region of interest" description="Disordered" evidence="1">
    <location>
        <begin position="1"/>
        <end position="27"/>
    </location>
</feature>
<keyword evidence="3" id="KW-1185">Reference proteome</keyword>
<evidence type="ECO:0000313" key="3">
    <source>
        <dbReference type="Proteomes" id="UP000440578"/>
    </source>
</evidence>
<sequence>MTPATTCSTSATSTATSTGWSSTSPLTMTTRCSRSRRTFCLPLENELPHVSQHCVDRRPLASHLEDVTILPSLPAAFPDTPAVSDQLTAATASPFPCRSTSQTTRRPRCL</sequence>
<proteinExistence type="predicted"/>
<dbReference type="AlphaFoldDB" id="A0A6A4VXN8"/>
<organism evidence="2 3">
    <name type="scientific">Amphibalanus amphitrite</name>
    <name type="common">Striped barnacle</name>
    <name type="synonym">Balanus amphitrite</name>
    <dbReference type="NCBI Taxonomy" id="1232801"/>
    <lineage>
        <taxon>Eukaryota</taxon>
        <taxon>Metazoa</taxon>
        <taxon>Ecdysozoa</taxon>
        <taxon>Arthropoda</taxon>
        <taxon>Crustacea</taxon>
        <taxon>Multicrustacea</taxon>
        <taxon>Cirripedia</taxon>
        <taxon>Thoracica</taxon>
        <taxon>Thoracicalcarea</taxon>
        <taxon>Balanomorpha</taxon>
        <taxon>Balanoidea</taxon>
        <taxon>Balanidae</taxon>
        <taxon>Amphibalaninae</taxon>
        <taxon>Amphibalanus</taxon>
    </lineage>
</organism>
<gene>
    <name evidence="2" type="ORF">FJT64_007726</name>
</gene>
<evidence type="ECO:0000256" key="1">
    <source>
        <dbReference type="SAM" id="MobiDB-lite"/>
    </source>
</evidence>
<protein>
    <submittedName>
        <fullName evidence="2">Uncharacterized protein</fullName>
    </submittedName>
</protein>